<evidence type="ECO:0000256" key="1">
    <source>
        <dbReference type="ARBA" id="ARBA00004167"/>
    </source>
</evidence>
<dbReference type="InterPro" id="IPR050059">
    <property type="entry name" value="ATP_synthase_B_chain"/>
</dbReference>
<dbReference type="GO" id="GO:0045259">
    <property type="term" value="C:proton-transporting ATP synthase complex"/>
    <property type="evidence" value="ECO:0007669"/>
    <property type="project" value="UniProtKB-KW"/>
</dbReference>
<dbReference type="InterPro" id="IPR029071">
    <property type="entry name" value="Ubiquitin-like_domsf"/>
</dbReference>
<keyword evidence="14" id="KW-1185">Reference proteome</keyword>
<reference evidence="13" key="1">
    <citation type="submission" date="2022-08" db="EMBL/GenBank/DDBJ databases">
        <authorList>
            <person name="Gutierrez-Valencia J."/>
        </authorList>
    </citation>
    <scope>NUCLEOTIDE SEQUENCE</scope>
</reference>
<evidence type="ECO:0000256" key="5">
    <source>
        <dbReference type="ARBA" id="ARBA00022692"/>
    </source>
</evidence>
<keyword evidence="9" id="KW-0472">Membrane</keyword>
<gene>
    <name evidence="13" type="ORF">LITE_LOCUS17045</name>
</gene>
<evidence type="ECO:0000256" key="7">
    <source>
        <dbReference type="ARBA" id="ARBA00022989"/>
    </source>
</evidence>
<comment type="similarity">
    <text evidence="2">Belongs to the ATPase B chain family.</text>
</comment>
<comment type="function">
    <text evidence="10">F(1)F(0) ATP synthase produces ATP from ADP in the presence of a proton or sodium gradient. F-type ATPases consist of two structural domains, F(1) containing the extramembraneous catalytic core and F(0) containing the membrane proton channel, linked together by a central stalk and a peripheral stalk. During catalysis, ATP synthesis in the catalytic domain of F(1) is coupled via a rotary mechanism of the central stalk subunits to proton translocation.</text>
</comment>
<proteinExistence type="inferred from homology"/>
<dbReference type="Gene3D" id="3.10.20.90">
    <property type="entry name" value="Phosphatidylinositol 3-kinase Catalytic Subunit, Chain A, domain 1"/>
    <property type="match status" value="1"/>
</dbReference>
<dbReference type="InterPro" id="IPR040610">
    <property type="entry name" value="SNRNP25_ubiquitin"/>
</dbReference>
<dbReference type="PANTHER" id="PTHR33445:SF2">
    <property type="entry name" value="ATP SYNTHASE SUBUNIT B', CHLOROPLASTIC"/>
    <property type="match status" value="1"/>
</dbReference>
<dbReference type="PANTHER" id="PTHR33445">
    <property type="entry name" value="ATP SYNTHASE SUBUNIT B', CHLOROPLASTIC"/>
    <property type="match status" value="1"/>
</dbReference>
<evidence type="ECO:0000256" key="8">
    <source>
        <dbReference type="ARBA" id="ARBA00023065"/>
    </source>
</evidence>
<dbReference type="Proteomes" id="UP001154282">
    <property type="component" value="Unassembled WGS sequence"/>
</dbReference>
<feature type="domain" description="SNRNP25 ubiquitin-like" evidence="12">
    <location>
        <begin position="53"/>
        <end position="139"/>
    </location>
</feature>
<evidence type="ECO:0000313" key="14">
    <source>
        <dbReference type="Proteomes" id="UP001154282"/>
    </source>
</evidence>
<dbReference type="InterPro" id="IPR034679">
    <property type="entry name" value="ATP_synth_b"/>
</dbReference>
<keyword evidence="6" id="KW-0375">Hydrogen ion transport</keyword>
<keyword evidence="4" id="KW-0138">CF(0)</keyword>
<dbReference type="SUPFAM" id="SSF54236">
    <property type="entry name" value="Ubiquitin-like"/>
    <property type="match status" value="1"/>
</dbReference>
<dbReference type="HAMAP" id="MF_01398">
    <property type="entry name" value="ATP_synth_b_bprime"/>
    <property type="match status" value="1"/>
</dbReference>
<evidence type="ECO:0000256" key="4">
    <source>
        <dbReference type="ARBA" id="ARBA00022547"/>
    </source>
</evidence>
<keyword evidence="8" id="KW-0406">Ion transport</keyword>
<evidence type="ECO:0000256" key="2">
    <source>
        <dbReference type="ARBA" id="ARBA00005513"/>
    </source>
</evidence>
<keyword evidence="5" id="KW-0812">Transmembrane</keyword>
<sequence length="558" mass="61934">MSLVDTRIDLGTIDVRPGPEFIHRRSNSLPFLSLYGFSDQGSFSYSKLPARPITLSVLKLDGSCFDIEVKHSATVGELKQAVEAAFSYMPQKGPGKISWPHVWGHFCLGFHGQKLLSEADSISYFGIREGDQLQFIRHLSTTSNSFTKKGSFKRVLTSERNKMYALYPPSLNFLCHLIICQYLSGFRFSLTAPRRAAAAEIELNADDDDCFSEMENGTYVHKDDSDLGMIELQEVTDHTSLMSPWFPYSRLSPREKKRKFKAGPWLMREAEEASPQKIVWRTNEIALCLSPSLPSTFPHKRSEKSKTIPSPILTLHRNNPISSPANRCLLRQSAMANMIMASSKPLLFSPPPTVAAAAKPKLPKISLPVNSTTTNKSAQSLIISAFKPASLLATISLSAAALAPPSLAVEIEKAALFDFDLTLPIMMAQFLLLMVGLDKVYYSPLGKFMDQRDAAIKEKLNSVKDTSTEVKQLEEQAAAVMRAARAEISASLNKMKKEIQDELEEKLKEGRKKVEGELQEALAKLEKQKEETIVSLDAQIGALSDDIVKKVIPGYVKS</sequence>
<organism evidence="13 14">
    <name type="scientific">Linum tenue</name>
    <dbReference type="NCBI Taxonomy" id="586396"/>
    <lineage>
        <taxon>Eukaryota</taxon>
        <taxon>Viridiplantae</taxon>
        <taxon>Streptophyta</taxon>
        <taxon>Embryophyta</taxon>
        <taxon>Tracheophyta</taxon>
        <taxon>Spermatophyta</taxon>
        <taxon>Magnoliopsida</taxon>
        <taxon>eudicotyledons</taxon>
        <taxon>Gunneridae</taxon>
        <taxon>Pentapetalae</taxon>
        <taxon>rosids</taxon>
        <taxon>fabids</taxon>
        <taxon>Malpighiales</taxon>
        <taxon>Linaceae</taxon>
        <taxon>Linum</taxon>
    </lineage>
</organism>
<evidence type="ECO:0000256" key="9">
    <source>
        <dbReference type="ARBA" id="ARBA00023136"/>
    </source>
</evidence>
<feature type="coiled-coil region" evidence="11">
    <location>
        <begin position="456"/>
        <end position="531"/>
    </location>
</feature>
<dbReference type="CDD" id="cd06503">
    <property type="entry name" value="ATP-synt_Fo_b"/>
    <property type="match status" value="1"/>
</dbReference>
<dbReference type="Pfam" id="PF00430">
    <property type="entry name" value="ATP-synt_B"/>
    <property type="match status" value="1"/>
</dbReference>
<evidence type="ECO:0000256" key="10">
    <source>
        <dbReference type="ARBA" id="ARBA00025198"/>
    </source>
</evidence>
<evidence type="ECO:0000256" key="11">
    <source>
        <dbReference type="SAM" id="Coils"/>
    </source>
</evidence>
<dbReference type="Pfam" id="PF18036">
    <property type="entry name" value="Ubiquitin_4"/>
    <property type="match status" value="1"/>
</dbReference>
<keyword evidence="7" id="KW-1133">Transmembrane helix</keyword>
<dbReference type="GO" id="GO:0046961">
    <property type="term" value="F:proton-transporting ATPase activity, rotational mechanism"/>
    <property type="evidence" value="ECO:0007669"/>
    <property type="project" value="TreeGrafter"/>
</dbReference>
<keyword evidence="11" id="KW-0175">Coiled coil</keyword>
<dbReference type="CDD" id="cd17058">
    <property type="entry name" value="Ubl_SNRNP25"/>
    <property type="match status" value="1"/>
</dbReference>
<evidence type="ECO:0000259" key="12">
    <source>
        <dbReference type="Pfam" id="PF18036"/>
    </source>
</evidence>
<evidence type="ECO:0000256" key="6">
    <source>
        <dbReference type="ARBA" id="ARBA00022781"/>
    </source>
</evidence>
<keyword evidence="3" id="KW-0813">Transport</keyword>
<comment type="caution">
    <text evidence="13">The sequence shown here is derived from an EMBL/GenBank/DDBJ whole genome shotgun (WGS) entry which is preliminary data.</text>
</comment>
<comment type="subcellular location">
    <subcellularLocation>
        <location evidence="1">Membrane</location>
        <topology evidence="1">Single-pass membrane protein</topology>
    </subcellularLocation>
</comment>
<dbReference type="InterPro" id="IPR002146">
    <property type="entry name" value="ATP_synth_b/b'su_bac/chlpt"/>
</dbReference>
<evidence type="ECO:0000256" key="3">
    <source>
        <dbReference type="ARBA" id="ARBA00022448"/>
    </source>
</evidence>
<protein>
    <recommendedName>
        <fullName evidence="12">SNRNP25 ubiquitin-like domain-containing protein</fullName>
    </recommendedName>
</protein>
<evidence type="ECO:0000313" key="13">
    <source>
        <dbReference type="EMBL" id="CAI0416639.1"/>
    </source>
</evidence>
<dbReference type="HAMAP" id="MF_01399">
    <property type="entry name" value="ATP_synth_bprime"/>
    <property type="match status" value="1"/>
</dbReference>
<dbReference type="GO" id="GO:0015986">
    <property type="term" value="P:proton motive force-driven ATP synthesis"/>
    <property type="evidence" value="ECO:0007669"/>
    <property type="project" value="InterPro"/>
</dbReference>
<accession>A0AAV0K745</accession>
<dbReference type="EMBL" id="CAMGYJ010000005">
    <property type="protein sequence ID" value="CAI0416639.1"/>
    <property type="molecule type" value="Genomic_DNA"/>
</dbReference>
<name>A0AAV0K745_9ROSI</name>
<dbReference type="AlphaFoldDB" id="A0AAV0K745"/>